<dbReference type="STRING" id="1295533.A0A1E3I8I4"/>
<dbReference type="SMART" id="SM00249">
    <property type="entry name" value="PHD"/>
    <property type="match status" value="1"/>
</dbReference>
<evidence type="ECO:0000259" key="6">
    <source>
        <dbReference type="SMART" id="SM00396"/>
    </source>
</evidence>
<dbReference type="InterPro" id="IPR013083">
    <property type="entry name" value="Znf_RING/FYVE/PHD"/>
</dbReference>
<evidence type="ECO:0000256" key="1">
    <source>
        <dbReference type="ARBA" id="ARBA00022723"/>
    </source>
</evidence>
<name>A0A1E3I8I4_9TREE</name>
<dbReference type="InterPro" id="IPR019787">
    <property type="entry name" value="Znf_PHD-finger"/>
</dbReference>
<feature type="compositionally biased region" description="Polar residues" evidence="4">
    <location>
        <begin position="192"/>
        <end position="206"/>
    </location>
</feature>
<dbReference type="Gene3D" id="3.30.40.10">
    <property type="entry name" value="Zinc/RING finger domain, C3HC4 (zinc finger)"/>
    <property type="match status" value="1"/>
</dbReference>
<evidence type="ECO:0000256" key="2">
    <source>
        <dbReference type="ARBA" id="ARBA00022771"/>
    </source>
</evidence>
<dbReference type="GO" id="GO:0005737">
    <property type="term" value="C:cytoplasm"/>
    <property type="evidence" value="ECO:0007669"/>
    <property type="project" value="TreeGrafter"/>
</dbReference>
<comment type="caution">
    <text evidence="7">The sequence shown here is derived from an EMBL/GenBank/DDBJ whole genome shotgun (WGS) entry which is preliminary data.</text>
</comment>
<dbReference type="InterPro" id="IPR040204">
    <property type="entry name" value="UBR7"/>
</dbReference>
<dbReference type="PANTHER" id="PTHR13513:SF9">
    <property type="entry name" value="E3 UBIQUITIN-PROTEIN LIGASE UBR7-RELATED"/>
    <property type="match status" value="1"/>
</dbReference>
<dbReference type="PANTHER" id="PTHR13513">
    <property type="entry name" value="E3 UBIQUITIN-PROTEIN LIGASE UBR7"/>
    <property type="match status" value="1"/>
</dbReference>
<organism evidence="7 8">
    <name type="scientific">Cryptococcus amylolentus CBS 6039</name>
    <dbReference type="NCBI Taxonomy" id="1295533"/>
    <lineage>
        <taxon>Eukaryota</taxon>
        <taxon>Fungi</taxon>
        <taxon>Dikarya</taxon>
        <taxon>Basidiomycota</taxon>
        <taxon>Agaricomycotina</taxon>
        <taxon>Tremellomycetes</taxon>
        <taxon>Tremellales</taxon>
        <taxon>Cryptococcaceae</taxon>
        <taxon>Cryptococcus</taxon>
    </lineage>
</organism>
<dbReference type="RefSeq" id="XP_018998611.1">
    <property type="nucleotide sequence ID" value="XM_019133906.1"/>
</dbReference>
<dbReference type="OrthoDB" id="5795902at2759"/>
<dbReference type="GO" id="GO:0008270">
    <property type="term" value="F:zinc ion binding"/>
    <property type="evidence" value="ECO:0007669"/>
    <property type="project" value="UniProtKB-KW"/>
</dbReference>
<keyword evidence="1" id="KW-0479">Metal-binding</keyword>
<accession>A0A1E3I8I4</accession>
<reference evidence="7 8" key="1">
    <citation type="submission" date="2016-06" db="EMBL/GenBank/DDBJ databases">
        <title>Evolution of pathogenesis and genome organization in the Tremellales.</title>
        <authorList>
            <person name="Cuomo C."/>
            <person name="Litvintseva A."/>
            <person name="Heitman J."/>
            <person name="Chen Y."/>
            <person name="Sun S."/>
            <person name="Springer D."/>
            <person name="Dromer F."/>
            <person name="Young S."/>
            <person name="Zeng Q."/>
            <person name="Chapman S."/>
            <person name="Gujja S."/>
            <person name="Saif S."/>
            <person name="Birren B."/>
        </authorList>
    </citation>
    <scope>NUCLEOTIDE SEQUENCE [LARGE SCALE GENOMIC DNA]</scope>
    <source>
        <strain evidence="7 8">CBS 6039</strain>
    </source>
</reference>
<feature type="domain" description="Zinc finger PHD-type" evidence="5">
    <location>
        <begin position="148"/>
        <end position="250"/>
    </location>
</feature>
<evidence type="ECO:0008006" key="9">
    <source>
        <dbReference type="Google" id="ProtNLM"/>
    </source>
</evidence>
<evidence type="ECO:0000256" key="4">
    <source>
        <dbReference type="SAM" id="MobiDB-lite"/>
    </source>
</evidence>
<dbReference type="InterPro" id="IPR011011">
    <property type="entry name" value="Znf_FYVE_PHD"/>
</dbReference>
<keyword evidence="8" id="KW-1185">Reference proteome</keyword>
<proteinExistence type="predicted"/>
<dbReference type="InterPro" id="IPR047506">
    <property type="entry name" value="UBR7-like_UBR-box"/>
</dbReference>
<dbReference type="EMBL" id="AWGJ01000001">
    <property type="protein sequence ID" value="ODN84808.1"/>
    <property type="molecule type" value="Genomic_DNA"/>
</dbReference>
<dbReference type="CDD" id="cd19677">
    <property type="entry name" value="UBR-box_UBR7"/>
    <property type="match status" value="1"/>
</dbReference>
<dbReference type="Pfam" id="PF02207">
    <property type="entry name" value="zf-UBR"/>
    <property type="match status" value="1"/>
</dbReference>
<dbReference type="Pfam" id="PF00628">
    <property type="entry name" value="PHD"/>
    <property type="match status" value="1"/>
</dbReference>
<dbReference type="SMART" id="SM00396">
    <property type="entry name" value="ZnF_UBR1"/>
    <property type="match status" value="1"/>
</dbReference>
<dbReference type="SUPFAM" id="SSF57903">
    <property type="entry name" value="FYVE/PHD zinc finger"/>
    <property type="match status" value="1"/>
</dbReference>
<dbReference type="AlphaFoldDB" id="A0A1E3I8I4"/>
<evidence type="ECO:0000313" key="8">
    <source>
        <dbReference type="Proteomes" id="UP000094065"/>
    </source>
</evidence>
<dbReference type="GO" id="GO:0061630">
    <property type="term" value="F:ubiquitin protein ligase activity"/>
    <property type="evidence" value="ECO:0007669"/>
    <property type="project" value="InterPro"/>
</dbReference>
<evidence type="ECO:0000313" key="7">
    <source>
        <dbReference type="EMBL" id="ODN84808.1"/>
    </source>
</evidence>
<keyword evidence="2" id="KW-0863">Zinc-finger</keyword>
<feature type="region of interest" description="Disordered" evidence="4">
    <location>
        <begin position="192"/>
        <end position="231"/>
    </location>
</feature>
<dbReference type="InterPro" id="IPR001965">
    <property type="entry name" value="Znf_PHD"/>
</dbReference>
<gene>
    <name evidence="7" type="ORF">L202_00677</name>
</gene>
<dbReference type="Proteomes" id="UP000094065">
    <property type="component" value="Unassembled WGS sequence"/>
</dbReference>
<dbReference type="InterPro" id="IPR003126">
    <property type="entry name" value="Znf_UBR"/>
</dbReference>
<evidence type="ECO:0000259" key="5">
    <source>
        <dbReference type="SMART" id="SM00249"/>
    </source>
</evidence>
<keyword evidence="3" id="KW-0862">Zinc</keyword>
<protein>
    <recommendedName>
        <fullName evidence="9">UBR-type domain-containing protein</fullName>
    </recommendedName>
</protein>
<sequence>MPPAPSDRFILLPSTYLPSRDPTSTVTLQSLIDVSDRIQDDARETLPFKFDECSYSKGYLRQSVWSCIDCGGKGVCYGCSISCHGDHKLVELWTKRFFRCDCPTTSMQPEPLAGNQVKRRRCTLNPPEIQPQSPNHKNKYTHNFKGEFCRCGRDYDAETEEEAMLSCLGCEDWFHESCLNLRLPASITSEANTEQLPTPVTASSQPLGEPVPAFSAPSVDAQAAEEEDDDDERVLIPSDTYDSLICSACVRSNPFMKSQAGKGGWMMIEPSSSGSWEVIGKSATGSDSQIVDEMKNGKRALQENEADAHAKKIKLDDATVQASSGEETSDWKWQGKGDVFLSHGIREKLKTQLDESTIASLPFPLEDGDIYEPARDEQEDQTTEEVMTRALSNLPRVQTIEALHGYQRLKNRLSEMLAERAADGRSVSKEDIDEMFEQLRSGQQV</sequence>
<dbReference type="GeneID" id="30151986"/>
<feature type="domain" description="UBR-type" evidence="6">
    <location>
        <begin position="51"/>
        <end position="118"/>
    </location>
</feature>
<evidence type="ECO:0000256" key="3">
    <source>
        <dbReference type="ARBA" id="ARBA00022833"/>
    </source>
</evidence>